<evidence type="ECO:0000259" key="8">
    <source>
        <dbReference type="SMART" id="SM00471"/>
    </source>
</evidence>
<comment type="caution">
    <text evidence="9">The sequence shown here is derived from an EMBL/GenBank/DDBJ whole genome shotgun (WGS) entry which is preliminary data.</text>
</comment>
<dbReference type="EC" id="3.1.3.89" evidence="5"/>
<evidence type="ECO:0000256" key="4">
    <source>
        <dbReference type="ARBA" id="ARBA00011738"/>
    </source>
</evidence>
<dbReference type="GO" id="GO:0005737">
    <property type="term" value="C:cytoplasm"/>
    <property type="evidence" value="ECO:0007669"/>
    <property type="project" value="TreeGrafter"/>
</dbReference>
<dbReference type="Proteomes" id="UP001139238">
    <property type="component" value="Unassembled WGS sequence"/>
</dbReference>
<dbReference type="AlphaFoldDB" id="A0A9X2A2Q5"/>
<dbReference type="InterPro" id="IPR039356">
    <property type="entry name" value="YfbR/HDDC2"/>
</dbReference>
<dbReference type="SUPFAM" id="SSF109604">
    <property type="entry name" value="HD-domain/PDEase-like"/>
    <property type="match status" value="1"/>
</dbReference>
<evidence type="ECO:0000313" key="9">
    <source>
        <dbReference type="EMBL" id="MCG8146793.1"/>
    </source>
</evidence>
<organism evidence="9 10">
    <name type="scientific">Moraxella tetraodonis</name>
    <dbReference type="NCBI Taxonomy" id="2767221"/>
    <lineage>
        <taxon>Bacteria</taxon>
        <taxon>Pseudomonadati</taxon>
        <taxon>Pseudomonadota</taxon>
        <taxon>Gammaproteobacteria</taxon>
        <taxon>Moraxellales</taxon>
        <taxon>Moraxellaceae</taxon>
        <taxon>Moraxella</taxon>
    </lineage>
</organism>
<evidence type="ECO:0000256" key="6">
    <source>
        <dbReference type="ARBA" id="ARBA00022723"/>
    </source>
</evidence>
<sequence>MIKRYLMQPLIDYLLALDALKSVNRRNYTTQLSKDTPRRLENSAEHSWHLAMACWAVAQHFKLDVNHEKLLKLALVHDLGEIEAGDTFLYADKRSQAHVDERIGVEKMAAMMGNPVSELLTLWDEQEIGHSAESKLLKVVDRLLPFMLNMVTDGGAWTDHQVKRSQVEAAQAFIRQDFPIIHDWITEQIAIAVQQGWLIED</sequence>
<dbReference type="PANTHER" id="PTHR11845">
    <property type="entry name" value="5'-DEOXYNUCLEOTIDASE HDDC2"/>
    <property type="match status" value="1"/>
</dbReference>
<comment type="catalytic activity">
    <reaction evidence="1">
        <text>a 2'-deoxyribonucleoside 5'-phosphate + H2O = a 2'-deoxyribonucleoside + phosphate</text>
        <dbReference type="Rhea" id="RHEA:36167"/>
        <dbReference type="ChEBI" id="CHEBI:15377"/>
        <dbReference type="ChEBI" id="CHEBI:18274"/>
        <dbReference type="ChEBI" id="CHEBI:43474"/>
        <dbReference type="ChEBI" id="CHEBI:65317"/>
        <dbReference type="EC" id="3.1.3.89"/>
    </reaction>
</comment>
<dbReference type="SMART" id="SM00471">
    <property type="entry name" value="HDc"/>
    <property type="match status" value="1"/>
</dbReference>
<dbReference type="Pfam" id="PF13023">
    <property type="entry name" value="HD_3"/>
    <property type="match status" value="1"/>
</dbReference>
<keyword evidence="7" id="KW-0378">Hydrolase</keyword>
<evidence type="ECO:0000313" key="10">
    <source>
        <dbReference type="Proteomes" id="UP001139238"/>
    </source>
</evidence>
<keyword evidence="10" id="KW-1185">Reference proteome</keyword>
<dbReference type="GO" id="GO:0002953">
    <property type="term" value="F:5'-deoxynucleotidase activity"/>
    <property type="evidence" value="ECO:0007669"/>
    <property type="project" value="UniProtKB-EC"/>
</dbReference>
<dbReference type="PANTHER" id="PTHR11845:SF13">
    <property type="entry name" value="5'-DEOXYNUCLEOTIDASE HDDC2"/>
    <property type="match status" value="1"/>
</dbReference>
<keyword evidence="6" id="KW-0479">Metal-binding</keyword>
<accession>A0A9X2A2Q5</accession>
<feature type="domain" description="HD/PDEase" evidence="8">
    <location>
        <begin position="39"/>
        <end position="155"/>
    </location>
</feature>
<dbReference type="EMBL" id="JACSYB010000001">
    <property type="protein sequence ID" value="MCG8146793.1"/>
    <property type="molecule type" value="Genomic_DNA"/>
</dbReference>
<dbReference type="GO" id="GO:0046872">
    <property type="term" value="F:metal ion binding"/>
    <property type="evidence" value="ECO:0007669"/>
    <property type="project" value="UniProtKB-KW"/>
</dbReference>
<name>A0A9X2A2Q5_9GAMM</name>
<comment type="subunit">
    <text evidence="4">Homodimer.</text>
</comment>
<evidence type="ECO:0000256" key="1">
    <source>
        <dbReference type="ARBA" id="ARBA00001638"/>
    </source>
</evidence>
<proteinExistence type="predicted"/>
<gene>
    <name evidence="9" type="ORF">H9W84_01405</name>
</gene>
<evidence type="ECO:0000256" key="3">
    <source>
        <dbReference type="ARBA" id="ARBA00001941"/>
    </source>
</evidence>
<dbReference type="InterPro" id="IPR003607">
    <property type="entry name" value="HD/PDEase_dom"/>
</dbReference>
<evidence type="ECO:0000256" key="5">
    <source>
        <dbReference type="ARBA" id="ARBA00012964"/>
    </source>
</evidence>
<evidence type="ECO:0000256" key="2">
    <source>
        <dbReference type="ARBA" id="ARBA00001936"/>
    </source>
</evidence>
<comment type="cofactor">
    <cofactor evidence="2">
        <name>Mn(2+)</name>
        <dbReference type="ChEBI" id="CHEBI:29035"/>
    </cofactor>
</comment>
<reference evidence="9" key="1">
    <citation type="submission" date="2021-08" db="EMBL/GenBank/DDBJ databases">
        <title>Complete genome sequence of Moraxella sp strain PS-22.</title>
        <authorList>
            <person name="Das S.K."/>
        </authorList>
    </citation>
    <scope>NUCLEOTIDE SEQUENCE</scope>
    <source>
        <strain evidence="9">PS-22</strain>
    </source>
</reference>
<protein>
    <recommendedName>
        <fullName evidence="5">5'-deoxynucleotidase</fullName>
        <ecNumber evidence="5">3.1.3.89</ecNumber>
    </recommendedName>
</protein>
<comment type="cofactor">
    <cofactor evidence="3">
        <name>Co(2+)</name>
        <dbReference type="ChEBI" id="CHEBI:48828"/>
    </cofactor>
</comment>
<evidence type="ECO:0000256" key="7">
    <source>
        <dbReference type="ARBA" id="ARBA00022801"/>
    </source>
</evidence>
<dbReference type="Gene3D" id="1.10.3210.10">
    <property type="entry name" value="Hypothetical protein af1432"/>
    <property type="match status" value="1"/>
</dbReference>
<dbReference type="InterPro" id="IPR006674">
    <property type="entry name" value="HD_domain"/>
</dbReference>